<feature type="region of interest" description="Disordered" evidence="1">
    <location>
        <begin position="25"/>
        <end position="67"/>
    </location>
</feature>
<keyword evidence="3" id="KW-1185">Reference proteome</keyword>
<dbReference type="EMBL" id="CP001142">
    <property type="protein sequence ID" value="ACI65460.1"/>
    <property type="molecule type" value="Genomic_DNA"/>
</dbReference>
<organism evidence="2 3">
    <name type="scientific">Phaeodactylum tricornutum (strain CCAP 1055/1)</name>
    <dbReference type="NCBI Taxonomy" id="556484"/>
    <lineage>
        <taxon>Eukaryota</taxon>
        <taxon>Sar</taxon>
        <taxon>Stramenopiles</taxon>
        <taxon>Ochrophyta</taxon>
        <taxon>Bacillariophyta</taxon>
        <taxon>Bacillariophyceae</taxon>
        <taxon>Bacillariophycidae</taxon>
        <taxon>Naviculales</taxon>
        <taxon>Phaeodactylaceae</taxon>
        <taxon>Phaeodactylum</taxon>
    </lineage>
</organism>
<feature type="compositionally biased region" description="Acidic residues" evidence="1">
    <location>
        <begin position="38"/>
        <end position="47"/>
    </location>
</feature>
<name>B5Y4C7_PHATC</name>
<accession>B5Y4C7</accession>
<protein>
    <submittedName>
        <fullName evidence="2">Uncharacterized protein</fullName>
    </submittedName>
</protein>
<dbReference type="AlphaFoldDB" id="B5Y4C7"/>
<evidence type="ECO:0000313" key="3">
    <source>
        <dbReference type="Proteomes" id="UP000000759"/>
    </source>
</evidence>
<gene>
    <name evidence="2" type="ORF">PHATR_43801</name>
</gene>
<evidence type="ECO:0000313" key="2">
    <source>
        <dbReference type="EMBL" id="ACI65460.1"/>
    </source>
</evidence>
<evidence type="ECO:0000256" key="1">
    <source>
        <dbReference type="SAM" id="MobiDB-lite"/>
    </source>
</evidence>
<proteinExistence type="predicted"/>
<sequence>MHPSSMSPSGIAKSFLPSMSPSGTIKSFLPWHQPKVADDEDDGDDDTKDVQNDAGVDEVDSEDVPQFPNGLWQQLWSRMNPAVCLAPDTACTGTVMGDATAIDLDREVPKLLRDLKQPGNERTEALQRLYKLSDRQRKNNRYVRIGKPLGDCSTTKTSIVLTVKLTVPTLHSVPIVAVVNSEQESVFQGLQPCLSPLASEADRRQALLLLNNLCIPMQNKAFILLGDQADTVLSSLMIILQNKLPEAYLAAACLFNLSYLPDAKKMLFYYAPVVAPENMRSRNRFDRGDSTEQGAQATQSLILFRVVEEMCNAYAPALEKKEHSADTEAIRWSIAFVRNLATEAVLGSTIAHDSVFPTLAVQYLKSHAPEDMARWTQHSMPDVCLSLIWHLVVFEDCLEPLLAQDTQDALLTLQGRGGIHEMWARAVLNKLQAEENAFQKVVVDDDP</sequence>
<dbReference type="InParanoid" id="B5Y4C7"/>
<dbReference type="OrthoDB" id="53491at2759"/>
<dbReference type="Proteomes" id="UP000000759">
    <property type="component" value="Chromosome 3"/>
</dbReference>
<dbReference type="GeneID" id="7203943"/>
<reference evidence="2 3" key="1">
    <citation type="journal article" date="2008" name="Nature">
        <title>The Phaeodactylum genome reveals the evolutionary history of diatom genomes.</title>
        <authorList>
            <person name="Bowler C."/>
            <person name="Allen A.E."/>
            <person name="Badger J.H."/>
            <person name="Grimwood J."/>
            <person name="Jabbari K."/>
            <person name="Kuo A."/>
            <person name="Maheswari U."/>
            <person name="Martens C."/>
            <person name="Maumus F."/>
            <person name="Otillar R.P."/>
            <person name="Rayko E."/>
            <person name="Salamov A."/>
            <person name="Vandepoele K."/>
            <person name="Beszteri B."/>
            <person name="Gruber A."/>
            <person name="Heijde M."/>
            <person name="Katinka M."/>
            <person name="Mock T."/>
            <person name="Valentin K."/>
            <person name="Verret F."/>
            <person name="Berges J.A."/>
            <person name="Brownlee C."/>
            <person name="Cadoret J.P."/>
            <person name="Chiovitti A."/>
            <person name="Choi C.J."/>
            <person name="Coesel S."/>
            <person name="De Martino A."/>
            <person name="Detter J.C."/>
            <person name="Durkin C."/>
            <person name="Falciatore A."/>
            <person name="Fournet J."/>
            <person name="Haruta M."/>
            <person name="Huysman M.J."/>
            <person name="Jenkins B.D."/>
            <person name="Jiroutova K."/>
            <person name="Jorgensen R.E."/>
            <person name="Joubert Y."/>
            <person name="Kaplan A."/>
            <person name="Kroger N."/>
            <person name="Kroth P.G."/>
            <person name="La Roche J."/>
            <person name="Lindquist E."/>
            <person name="Lommer M."/>
            <person name="Martin-Jezequel V."/>
            <person name="Lopez P.J."/>
            <person name="Lucas S."/>
            <person name="Mangogna M."/>
            <person name="McGinnis K."/>
            <person name="Medlin L.K."/>
            <person name="Montsant A."/>
            <person name="Oudot-Le Secq M.P."/>
            <person name="Napoli C."/>
            <person name="Obornik M."/>
            <person name="Parker M.S."/>
            <person name="Petit J.L."/>
            <person name="Porcel B.M."/>
            <person name="Poulsen N."/>
            <person name="Robison M."/>
            <person name="Rychlewski L."/>
            <person name="Rynearson T.A."/>
            <person name="Schmutz J."/>
            <person name="Shapiro H."/>
            <person name="Siaut M."/>
            <person name="Stanley M."/>
            <person name="Sussman M.R."/>
            <person name="Taylor A.R."/>
            <person name="Vardi A."/>
            <person name="von Dassow P."/>
            <person name="Vyverman W."/>
            <person name="Willis A."/>
            <person name="Wyrwicz L.S."/>
            <person name="Rokhsar D.S."/>
            <person name="Weissenbach J."/>
            <person name="Armbrust E.V."/>
            <person name="Green B.R."/>
            <person name="Van de Peer Y."/>
            <person name="Grigoriev I.V."/>
        </authorList>
    </citation>
    <scope>NUCLEOTIDE SEQUENCE [LARGE SCALE GENOMIC DNA]</scope>
    <source>
        <strain evidence="2 3">CCAP 1055/1</strain>
    </source>
</reference>
<reference evidence="3" key="2">
    <citation type="submission" date="2008-08" db="EMBL/GenBank/DDBJ databases">
        <authorList>
            <consortium name="Diatom Consortium"/>
            <person name="Grigoriev I."/>
            <person name="Grimwood J."/>
            <person name="Kuo A."/>
            <person name="Otillar R.P."/>
            <person name="Salamov A."/>
            <person name="Detter J.C."/>
            <person name="Lindquist E."/>
            <person name="Shapiro H."/>
            <person name="Lucas S."/>
            <person name="Glavina del Rio T."/>
            <person name="Pitluck S."/>
            <person name="Rokhsar D."/>
            <person name="Bowler C."/>
        </authorList>
    </citation>
    <scope>GENOME REANNOTATION</scope>
    <source>
        <strain evidence="3">CCAP 1055/1</strain>
    </source>
</reference>
<dbReference type="PaxDb" id="2850-Phatr43801"/>
<dbReference type="KEGG" id="pti:PHATR_43801"/>
<dbReference type="RefSeq" id="XP_002185990.1">
    <property type="nucleotide sequence ID" value="XM_002185954.1"/>
</dbReference>